<evidence type="ECO:0000313" key="8">
    <source>
        <dbReference type="EMBL" id="KIL67977.1"/>
    </source>
</evidence>
<dbReference type="EMBL" id="KN818230">
    <property type="protein sequence ID" value="KIL67977.1"/>
    <property type="molecule type" value="Genomic_DNA"/>
</dbReference>
<keyword evidence="6" id="KW-0732">Signal</keyword>
<proteinExistence type="inferred from homology"/>
<keyword evidence="2 3" id="KW-0064">Aspartyl protease</keyword>
<evidence type="ECO:0000256" key="6">
    <source>
        <dbReference type="SAM" id="SignalP"/>
    </source>
</evidence>
<dbReference type="PANTHER" id="PTHR47966:SF51">
    <property type="entry name" value="BETA-SITE APP-CLEAVING ENZYME, ISOFORM A-RELATED"/>
    <property type="match status" value="1"/>
</dbReference>
<dbReference type="PROSITE" id="PS51767">
    <property type="entry name" value="PEPTIDASE_A1"/>
    <property type="match status" value="1"/>
</dbReference>
<dbReference type="InterPro" id="IPR021109">
    <property type="entry name" value="Peptidase_aspartic_dom_sf"/>
</dbReference>
<dbReference type="Gene3D" id="2.40.70.10">
    <property type="entry name" value="Acid Proteases"/>
    <property type="match status" value="2"/>
</dbReference>
<gene>
    <name evidence="8" type="ORF">M378DRAFT_159226</name>
</gene>
<keyword evidence="5" id="KW-1133">Transmembrane helix</keyword>
<dbReference type="PROSITE" id="PS00141">
    <property type="entry name" value="ASP_PROTEASE"/>
    <property type="match status" value="1"/>
</dbReference>
<protein>
    <recommendedName>
        <fullName evidence="7">Peptidase A1 domain-containing protein</fullName>
    </recommendedName>
</protein>
<reference evidence="8 9" key="1">
    <citation type="submission" date="2014-04" db="EMBL/GenBank/DDBJ databases">
        <title>Evolutionary Origins and Diversification of the Mycorrhizal Mutualists.</title>
        <authorList>
            <consortium name="DOE Joint Genome Institute"/>
            <consortium name="Mycorrhizal Genomics Consortium"/>
            <person name="Kohler A."/>
            <person name="Kuo A."/>
            <person name="Nagy L.G."/>
            <person name="Floudas D."/>
            <person name="Copeland A."/>
            <person name="Barry K.W."/>
            <person name="Cichocki N."/>
            <person name="Veneault-Fourrey C."/>
            <person name="LaButti K."/>
            <person name="Lindquist E.A."/>
            <person name="Lipzen A."/>
            <person name="Lundell T."/>
            <person name="Morin E."/>
            <person name="Murat C."/>
            <person name="Riley R."/>
            <person name="Ohm R."/>
            <person name="Sun H."/>
            <person name="Tunlid A."/>
            <person name="Henrissat B."/>
            <person name="Grigoriev I.V."/>
            <person name="Hibbett D.S."/>
            <person name="Martin F."/>
        </authorList>
    </citation>
    <scope>NUCLEOTIDE SEQUENCE [LARGE SCALE GENOMIC DNA]</scope>
    <source>
        <strain evidence="8 9">Koide BX008</strain>
    </source>
</reference>
<dbReference type="InterPro" id="IPR001461">
    <property type="entry name" value="Aspartic_peptidase_A1"/>
</dbReference>
<dbReference type="InParanoid" id="A0A0C2X1H0"/>
<keyword evidence="3" id="KW-0645">Protease</keyword>
<feature type="domain" description="Peptidase A1" evidence="7">
    <location>
        <begin position="58"/>
        <end position="391"/>
    </location>
</feature>
<dbReference type="CDD" id="cd05471">
    <property type="entry name" value="pepsin_like"/>
    <property type="match status" value="1"/>
</dbReference>
<dbReference type="InterPro" id="IPR034164">
    <property type="entry name" value="Pepsin-like_dom"/>
</dbReference>
<name>A0A0C2X1H0_AMAMK</name>
<feature type="transmembrane region" description="Helical" evidence="5">
    <location>
        <begin position="458"/>
        <end position="481"/>
    </location>
</feature>
<sequence>MRSLITLILCITVLQFSAIRSYGILIPFDINFGNVSPASSRLGRRTPISVTNTGNAQYSANMTVGGSQVRVLLDTGSSDLWVNFPGQTPNTADLGKSLTLNYAIGKASGDVHSATVGIGNFSLDSQAFLLVTDTSTFTTDIHGQGYDGLFGLGNNDGSVIQKKLGSSANSFLDRVFSSNKQTSNYITIMLDRKFDPGETHKGQLTISELVPGYENITQVPKLDVDKVNRLLKGDQHWQALTDKNIGIIGPDNQPIQIKSVVPSAPDGQLVAVFDSGFTFSQVPRDVADAIYGRVQGAQYDEQNQYWTVPCGQYLNVSLNFGGTNFPMHPLDTVDDNFHITNPSGNSACIGTFQPITTAFSMLGHYDMILGMNFLRNVYSLLDYGDWTGSNSRDKPFIQLMSITSVQNAKQDFIKVRLSGSDTTGDSRWTLLPASQMQHSPVSDAEKKRQYQEWILSRWPYIFTGCFIFVLLMIGLCIWRCCCRRGKDGRRRCTCCCGRDKKGGMGQLEKGGLGNPVGKPSANHNLGRAKGEGIPSTYIPLEDQQDYGHKSPPVVDDYDYSAHNMPSPPPAAYGSYGSFEYDQDPYQIPTRASVHPYSGNQSSYSSSLRTSYPPGLEPSDSPGHPPNNGYAVRQGYL</sequence>
<organism evidence="8 9">
    <name type="scientific">Amanita muscaria (strain Koide BX008)</name>
    <dbReference type="NCBI Taxonomy" id="946122"/>
    <lineage>
        <taxon>Eukaryota</taxon>
        <taxon>Fungi</taxon>
        <taxon>Dikarya</taxon>
        <taxon>Basidiomycota</taxon>
        <taxon>Agaricomycotina</taxon>
        <taxon>Agaricomycetes</taxon>
        <taxon>Agaricomycetidae</taxon>
        <taxon>Agaricales</taxon>
        <taxon>Pluteineae</taxon>
        <taxon>Amanitaceae</taxon>
        <taxon>Amanita</taxon>
    </lineage>
</organism>
<keyword evidence="5" id="KW-0812">Transmembrane</keyword>
<evidence type="ECO:0000313" key="9">
    <source>
        <dbReference type="Proteomes" id="UP000054549"/>
    </source>
</evidence>
<dbReference type="GO" id="GO:0004190">
    <property type="term" value="F:aspartic-type endopeptidase activity"/>
    <property type="evidence" value="ECO:0007669"/>
    <property type="project" value="UniProtKB-KW"/>
</dbReference>
<dbReference type="PANTHER" id="PTHR47966">
    <property type="entry name" value="BETA-SITE APP-CLEAVING ENZYME, ISOFORM A-RELATED"/>
    <property type="match status" value="1"/>
</dbReference>
<feature type="chain" id="PRO_5002158375" description="Peptidase A1 domain-containing protein" evidence="6">
    <location>
        <begin position="22"/>
        <end position="636"/>
    </location>
</feature>
<dbReference type="HOGENOM" id="CLU_013253_8_0_1"/>
<dbReference type="Pfam" id="PF00026">
    <property type="entry name" value="Asp"/>
    <property type="match status" value="1"/>
</dbReference>
<feature type="signal peptide" evidence="6">
    <location>
        <begin position="1"/>
        <end position="21"/>
    </location>
</feature>
<keyword evidence="5" id="KW-0472">Membrane</keyword>
<evidence type="ECO:0000256" key="4">
    <source>
        <dbReference type="SAM" id="MobiDB-lite"/>
    </source>
</evidence>
<dbReference type="InterPro" id="IPR033121">
    <property type="entry name" value="PEPTIDASE_A1"/>
</dbReference>
<dbReference type="InterPro" id="IPR001969">
    <property type="entry name" value="Aspartic_peptidase_AS"/>
</dbReference>
<dbReference type="SUPFAM" id="SSF50630">
    <property type="entry name" value="Acid proteases"/>
    <property type="match status" value="1"/>
</dbReference>
<dbReference type="GO" id="GO:0006508">
    <property type="term" value="P:proteolysis"/>
    <property type="evidence" value="ECO:0007669"/>
    <property type="project" value="UniProtKB-KW"/>
</dbReference>
<dbReference type="OrthoDB" id="15189at2759"/>
<keyword evidence="9" id="KW-1185">Reference proteome</keyword>
<dbReference type="PRINTS" id="PR00792">
    <property type="entry name" value="PEPSIN"/>
</dbReference>
<keyword evidence="3" id="KW-0378">Hydrolase</keyword>
<comment type="similarity">
    <text evidence="1 3">Belongs to the peptidase A1 family.</text>
</comment>
<accession>A0A0C2X1H0</accession>
<feature type="region of interest" description="Disordered" evidence="4">
    <location>
        <begin position="588"/>
        <end position="636"/>
    </location>
</feature>
<evidence type="ECO:0000256" key="3">
    <source>
        <dbReference type="RuleBase" id="RU000454"/>
    </source>
</evidence>
<evidence type="ECO:0000256" key="5">
    <source>
        <dbReference type="SAM" id="Phobius"/>
    </source>
</evidence>
<dbReference type="AlphaFoldDB" id="A0A0C2X1H0"/>
<dbReference type="Proteomes" id="UP000054549">
    <property type="component" value="Unassembled WGS sequence"/>
</dbReference>
<evidence type="ECO:0000256" key="2">
    <source>
        <dbReference type="ARBA" id="ARBA00022750"/>
    </source>
</evidence>
<evidence type="ECO:0000256" key="1">
    <source>
        <dbReference type="ARBA" id="ARBA00007447"/>
    </source>
</evidence>
<evidence type="ECO:0000259" key="7">
    <source>
        <dbReference type="PROSITE" id="PS51767"/>
    </source>
</evidence>
<feature type="region of interest" description="Disordered" evidence="4">
    <location>
        <begin position="507"/>
        <end position="562"/>
    </location>
</feature>